<dbReference type="PANTHER" id="PTHR24408:SF58">
    <property type="entry name" value="TRANSCRIPTION FACTOR (TFIIIA), PUTATIVE (AFU_ORTHOLOGUE AFUA_1G05150)-RELATED"/>
    <property type="match status" value="1"/>
</dbReference>
<evidence type="ECO:0000256" key="6">
    <source>
        <dbReference type="SAM" id="MobiDB-lite"/>
    </source>
</evidence>
<keyword evidence="3 5" id="KW-0863">Zinc-finger</keyword>
<dbReference type="GO" id="GO:0005634">
    <property type="term" value="C:nucleus"/>
    <property type="evidence" value="ECO:0007669"/>
    <property type="project" value="TreeGrafter"/>
</dbReference>
<accession>A0A9W8S5I8</accession>
<organism evidence="8 9">
    <name type="scientific">Fusarium torreyae</name>
    <dbReference type="NCBI Taxonomy" id="1237075"/>
    <lineage>
        <taxon>Eukaryota</taxon>
        <taxon>Fungi</taxon>
        <taxon>Dikarya</taxon>
        <taxon>Ascomycota</taxon>
        <taxon>Pezizomycotina</taxon>
        <taxon>Sordariomycetes</taxon>
        <taxon>Hypocreomycetidae</taxon>
        <taxon>Hypocreales</taxon>
        <taxon>Nectriaceae</taxon>
        <taxon>Fusarium</taxon>
    </lineage>
</organism>
<protein>
    <recommendedName>
        <fullName evidence="7">C2H2-type domain-containing protein</fullName>
    </recommendedName>
</protein>
<feature type="compositionally biased region" description="Polar residues" evidence="6">
    <location>
        <begin position="460"/>
        <end position="478"/>
    </location>
</feature>
<dbReference type="PANTHER" id="PTHR24408">
    <property type="entry name" value="ZINC FINGER PROTEIN"/>
    <property type="match status" value="1"/>
</dbReference>
<feature type="compositionally biased region" description="Basic and acidic residues" evidence="6">
    <location>
        <begin position="498"/>
        <end position="508"/>
    </location>
</feature>
<feature type="domain" description="C2H2-type" evidence="7">
    <location>
        <begin position="182"/>
        <end position="205"/>
    </location>
</feature>
<dbReference type="PROSITE" id="PS00028">
    <property type="entry name" value="ZINC_FINGER_C2H2_1"/>
    <property type="match status" value="1"/>
</dbReference>
<dbReference type="InterPro" id="IPR036236">
    <property type="entry name" value="Znf_C2H2_sf"/>
</dbReference>
<feature type="compositionally biased region" description="Polar residues" evidence="6">
    <location>
        <begin position="1"/>
        <end position="11"/>
    </location>
</feature>
<dbReference type="SUPFAM" id="SSF57667">
    <property type="entry name" value="beta-beta-alpha zinc fingers"/>
    <property type="match status" value="1"/>
</dbReference>
<comment type="caution">
    <text evidence="8">The sequence shown here is derived from an EMBL/GenBank/DDBJ whole genome shotgun (WGS) entry which is preliminary data.</text>
</comment>
<keyword evidence="1" id="KW-0479">Metal-binding</keyword>
<dbReference type="GO" id="GO:0043565">
    <property type="term" value="F:sequence-specific DNA binding"/>
    <property type="evidence" value="ECO:0007669"/>
    <property type="project" value="TreeGrafter"/>
</dbReference>
<evidence type="ECO:0000313" key="9">
    <source>
        <dbReference type="Proteomes" id="UP001152049"/>
    </source>
</evidence>
<feature type="compositionally biased region" description="Low complexity" evidence="6">
    <location>
        <begin position="12"/>
        <end position="31"/>
    </location>
</feature>
<dbReference type="Proteomes" id="UP001152049">
    <property type="component" value="Unassembled WGS sequence"/>
</dbReference>
<dbReference type="OrthoDB" id="6077919at2759"/>
<dbReference type="SMART" id="SM00355">
    <property type="entry name" value="ZnF_C2H2"/>
    <property type="match status" value="3"/>
</dbReference>
<sequence length="537" mass="58781">MDTFNSPQDQRSSANESSQAAQQQNANLAALGQPRSQAPGLPFWPGWTNDAPWTPPIFPGASSDVQTRSQLLGSADFQTSYQDYRSKPLLSECDTNPGDSAYGSRLTHSIGNPSAYGEELDPDVQTLESQNPDTQLVNRNLETLQLQCQPATNNHQLYQDQWTRHRPPASVATAPVGGEKGWPCSDCNKRCRTRSELRKHELKHSLPWLCDVSGCSREKGFTSKNDLDRHKKTVHGDRSVGGRTFVCNIGNCAKKSKFWPRADNFRSHLQRIHSKTYQANDDLSEYVHRPPPSQDLEGIGGSAMAYLQAQEQSPGLAHPSAILSYRGHYGDGRASQPQNGTNTLPRSSGSISFDRDAAGLATVREGDENFIQPDILSGPGPLDPPPHRWPATFDEDAPGDDITASESEPQVNSPSQAMSGVQQTDTSDTEISSASGQDLGPHQPDVRMTDADEAQHTPKPMSSQGNSVTDSSSMNPESTFKILDKIPKEVIASYLKSHTAELRDDTPKPDITSNKSQGHSHKCPDCDKSFPRLCELK</sequence>
<feature type="region of interest" description="Disordered" evidence="6">
    <location>
        <begin position="498"/>
        <end position="528"/>
    </location>
</feature>
<feature type="region of interest" description="Disordered" evidence="6">
    <location>
        <begin position="327"/>
        <end position="352"/>
    </location>
</feature>
<dbReference type="GO" id="GO:0000981">
    <property type="term" value="F:DNA-binding transcription factor activity, RNA polymerase II-specific"/>
    <property type="evidence" value="ECO:0007669"/>
    <property type="project" value="TreeGrafter"/>
</dbReference>
<evidence type="ECO:0000256" key="3">
    <source>
        <dbReference type="ARBA" id="ARBA00022771"/>
    </source>
</evidence>
<dbReference type="PROSITE" id="PS50157">
    <property type="entry name" value="ZINC_FINGER_C2H2_2"/>
    <property type="match status" value="1"/>
</dbReference>
<evidence type="ECO:0000313" key="8">
    <source>
        <dbReference type="EMBL" id="KAJ4265615.1"/>
    </source>
</evidence>
<feature type="region of interest" description="Disordered" evidence="6">
    <location>
        <begin position="366"/>
        <end position="481"/>
    </location>
</feature>
<keyword evidence="9" id="KW-1185">Reference proteome</keyword>
<feature type="region of interest" description="Disordered" evidence="6">
    <location>
        <begin position="1"/>
        <end position="64"/>
    </location>
</feature>
<keyword evidence="2" id="KW-0677">Repeat</keyword>
<dbReference type="Gene3D" id="3.30.160.60">
    <property type="entry name" value="Classic Zinc Finger"/>
    <property type="match status" value="1"/>
</dbReference>
<gene>
    <name evidence="8" type="ORF">NW762_004909</name>
</gene>
<name>A0A9W8S5I8_9HYPO</name>
<feature type="compositionally biased region" description="Polar residues" evidence="6">
    <location>
        <begin position="335"/>
        <end position="351"/>
    </location>
</feature>
<evidence type="ECO:0000256" key="4">
    <source>
        <dbReference type="ARBA" id="ARBA00022833"/>
    </source>
</evidence>
<feature type="compositionally biased region" description="Basic and acidic residues" evidence="6">
    <location>
        <begin position="444"/>
        <end position="456"/>
    </location>
</feature>
<dbReference type="AlphaFoldDB" id="A0A9W8S5I8"/>
<dbReference type="InterPro" id="IPR013087">
    <property type="entry name" value="Znf_C2H2_type"/>
</dbReference>
<keyword evidence="4" id="KW-0862">Zinc</keyword>
<evidence type="ECO:0000259" key="7">
    <source>
        <dbReference type="PROSITE" id="PS50157"/>
    </source>
</evidence>
<dbReference type="GO" id="GO:0008270">
    <property type="term" value="F:zinc ion binding"/>
    <property type="evidence" value="ECO:0007669"/>
    <property type="project" value="UniProtKB-KW"/>
</dbReference>
<evidence type="ECO:0000256" key="5">
    <source>
        <dbReference type="PROSITE-ProRule" id="PRU00042"/>
    </source>
</evidence>
<proteinExistence type="predicted"/>
<evidence type="ECO:0000256" key="1">
    <source>
        <dbReference type="ARBA" id="ARBA00022723"/>
    </source>
</evidence>
<reference evidence="8" key="1">
    <citation type="submission" date="2022-09" db="EMBL/GenBank/DDBJ databases">
        <title>Fusarium specimens isolated from Avocado Roots.</title>
        <authorList>
            <person name="Stajich J."/>
            <person name="Roper C."/>
            <person name="Heimlech-Rivalta G."/>
        </authorList>
    </citation>
    <scope>NUCLEOTIDE SEQUENCE</scope>
    <source>
        <strain evidence="8">CF00136</strain>
    </source>
</reference>
<dbReference type="Pfam" id="PF00096">
    <property type="entry name" value="zf-C2H2"/>
    <property type="match status" value="1"/>
</dbReference>
<evidence type="ECO:0000256" key="2">
    <source>
        <dbReference type="ARBA" id="ARBA00022737"/>
    </source>
</evidence>
<dbReference type="EMBL" id="JAOQAZ010000006">
    <property type="protein sequence ID" value="KAJ4265615.1"/>
    <property type="molecule type" value="Genomic_DNA"/>
</dbReference>
<feature type="compositionally biased region" description="Polar residues" evidence="6">
    <location>
        <begin position="404"/>
        <end position="436"/>
    </location>
</feature>